<dbReference type="RefSeq" id="WP_257715006.1">
    <property type="nucleotide sequence ID" value="NZ_JANJOU010000002.1"/>
</dbReference>
<dbReference type="Pfam" id="PF01135">
    <property type="entry name" value="PCMT"/>
    <property type="match status" value="1"/>
</dbReference>
<dbReference type="InterPro" id="IPR029063">
    <property type="entry name" value="SAM-dependent_MTases_sf"/>
</dbReference>
<comment type="caution">
    <text evidence="4">The sequence shown here is derived from an EMBL/GenBank/DDBJ whole genome shotgun (WGS) entry which is preliminary data.</text>
</comment>
<evidence type="ECO:0000313" key="4">
    <source>
        <dbReference type="EMBL" id="MCR0981333.1"/>
    </source>
</evidence>
<sequence length="220" mass="22920">MDFAEARRRMVDGQVKPNRVTDPRIFLAMQEIPRELFVPEALRARALADEDLQLGKGRALMQPMTLARLLQLAAPRAGERVLVPSAGAGYAAAVLAHMGAQVIAVEEDASLAESGRAAIAASRLPPGALRQEAGAATAGFPAGGPYDLIFVEGGIPAVPDTLIEQLTEGGRVVAIRLAPGETGTAIVGRRAGAGLRIEEAFDLRGTAIPAFAPKPGFVLA</sequence>
<proteinExistence type="inferred from homology"/>
<accession>A0ABT1X1R0</accession>
<reference evidence="4 5" key="1">
    <citation type="submission" date="2022-06" db="EMBL/GenBank/DDBJ databases">
        <title>Roseomonas CN29.</title>
        <authorList>
            <person name="Cheng Y."/>
            <person name="He X."/>
        </authorList>
    </citation>
    <scope>NUCLEOTIDE SEQUENCE [LARGE SCALE GENOMIC DNA]</scope>
    <source>
        <strain evidence="4 5">CN29</strain>
    </source>
</reference>
<evidence type="ECO:0000313" key="5">
    <source>
        <dbReference type="Proteomes" id="UP001524642"/>
    </source>
</evidence>
<keyword evidence="5" id="KW-1185">Reference proteome</keyword>
<dbReference type="InterPro" id="IPR000682">
    <property type="entry name" value="PCMT"/>
</dbReference>
<dbReference type="Gene3D" id="3.40.50.150">
    <property type="entry name" value="Vaccinia Virus protein VP39"/>
    <property type="match status" value="1"/>
</dbReference>
<evidence type="ECO:0000256" key="1">
    <source>
        <dbReference type="ARBA" id="ARBA00005369"/>
    </source>
</evidence>
<evidence type="ECO:0000256" key="2">
    <source>
        <dbReference type="ARBA" id="ARBA00013346"/>
    </source>
</evidence>
<dbReference type="SUPFAM" id="SSF53335">
    <property type="entry name" value="S-adenosyl-L-methionine-dependent methyltransferases"/>
    <property type="match status" value="1"/>
</dbReference>
<name>A0ABT1X1R0_9PROT</name>
<dbReference type="EMBL" id="JANJOU010000002">
    <property type="protein sequence ID" value="MCR0981333.1"/>
    <property type="molecule type" value="Genomic_DNA"/>
</dbReference>
<dbReference type="PANTHER" id="PTHR11579">
    <property type="entry name" value="PROTEIN-L-ISOASPARTATE O-METHYLTRANSFERASE"/>
    <property type="match status" value="1"/>
</dbReference>
<dbReference type="Proteomes" id="UP001524642">
    <property type="component" value="Unassembled WGS sequence"/>
</dbReference>
<organism evidence="4 5">
    <name type="scientific">Roseomonas populi</name>
    <dbReference type="NCBI Taxonomy" id="3121582"/>
    <lineage>
        <taxon>Bacteria</taxon>
        <taxon>Pseudomonadati</taxon>
        <taxon>Pseudomonadota</taxon>
        <taxon>Alphaproteobacteria</taxon>
        <taxon>Acetobacterales</taxon>
        <taxon>Roseomonadaceae</taxon>
        <taxon>Roseomonas</taxon>
    </lineage>
</organism>
<gene>
    <name evidence="4" type="ORF">NRP21_04630</name>
</gene>
<comment type="similarity">
    <text evidence="1">Belongs to the methyltransferase superfamily. L-isoaspartyl/D-aspartyl protein methyltransferase family.</text>
</comment>
<protein>
    <recommendedName>
        <fullName evidence="2">Protein-L-isoaspartate O-methyltransferase</fullName>
    </recommendedName>
    <alternativeName>
        <fullName evidence="3">Protein L-isoaspartyl methyltransferase</fullName>
    </alternativeName>
</protein>
<dbReference type="PANTHER" id="PTHR11579:SF18">
    <property type="entry name" value="PROTEIN-L-ISOASPARTATE O-METHYLTRANSFERASE"/>
    <property type="match status" value="1"/>
</dbReference>
<evidence type="ECO:0000256" key="3">
    <source>
        <dbReference type="ARBA" id="ARBA00030757"/>
    </source>
</evidence>